<evidence type="ECO:0000313" key="4">
    <source>
        <dbReference type="EMBL" id="CAH9049573.1"/>
    </source>
</evidence>
<reference evidence="4 7" key="1">
    <citation type="submission" date="2022-07" db="EMBL/GenBank/DDBJ databases">
        <authorList>
            <person name="Criscuolo A."/>
        </authorList>
    </citation>
    <scope>NUCLEOTIDE SEQUENCE</scope>
    <source>
        <strain evidence="7">CIP 111951</strain>
        <strain evidence="4">CIP111854</strain>
        <strain evidence="5">CIP111951</strain>
    </source>
</reference>
<evidence type="ECO:0000256" key="3">
    <source>
        <dbReference type="ARBA" id="ARBA00023002"/>
    </source>
</evidence>
<dbReference type="EMBL" id="CAMAPD010000025">
    <property type="protein sequence ID" value="CAH9067318.1"/>
    <property type="molecule type" value="Genomic_DNA"/>
</dbReference>
<evidence type="ECO:0000256" key="2">
    <source>
        <dbReference type="ARBA" id="ARBA00022827"/>
    </source>
</evidence>
<dbReference type="Proteomes" id="UP001152467">
    <property type="component" value="Unassembled WGS sequence"/>
</dbReference>
<evidence type="ECO:0000256" key="1">
    <source>
        <dbReference type="ARBA" id="ARBA00022630"/>
    </source>
</evidence>
<evidence type="ECO:0000313" key="5">
    <source>
        <dbReference type="EMBL" id="CAH9067318.1"/>
    </source>
</evidence>
<name>A0A9W4VUU8_9GAMM</name>
<dbReference type="Proteomes" id="UP001152485">
    <property type="component" value="Unassembled WGS sequence"/>
</dbReference>
<dbReference type="GO" id="GO:0003995">
    <property type="term" value="F:acyl-CoA dehydrogenase activity"/>
    <property type="evidence" value="ECO:0007669"/>
    <property type="project" value="TreeGrafter"/>
</dbReference>
<proteinExistence type="predicted"/>
<dbReference type="InterPro" id="IPR046373">
    <property type="entry name" value="Acyl-CoA_Oxase/DH_mid-dom_sf"/>
</dbReference>
<dbReference type="EMBL" id="CAMAPC010000001">
    <property type="protein sequence ID" value="CAH9049573.1"/>
    <property type="molecule type" value="Genomic_DNA"/>
</dbReference>
<organism evidence="4 6">
    <name type="scientific">Pseudoalteromonas holothuriae</name>
    <dbReference type="NCBI Taxonomy" id="2963714"/>
    <lineage>
        <taxon>Bacteria</taxon>
        <taxon>Pseudomonadati</taxon>
        <taxon>Pseudomonadota</taxon>
        <taxon>Gammaproteobacteria</taxon>
        <taxon>Alteromonadales</taxon>
        <taxon>Pseudoalteromonadaceae</taxon>
        <taxon>Pseudoalteromonas</taxon>
    </lineage>
</organism>
<dbReference type="RefSeq" id="WP_261595089.1">
    <property type="nucleotide sequence ID" value="NZ_CAMAPC010000001.1"/>
</dbReference>
<evidence type="ECO:0000313" key="6">
    <source>
        <dbReference type="Proteomes" id="UP001152467"/>
    </source>
</evidence>
<evidence type="ECO:0000313" key="7">
    <source>
        <dbReference type="Proteomes" id="UP001152485"/>
    </source>
</evidence>
<comment type="caution">
    <text evidence="4">The sequence shown here is derived from an EMBL/GenBank/DDBJ whole genome shotgun (WGS) entry which is preliminary data.</text>
</comment>
<accession>A0A9W4VUU8</accession>
<dbReference type="Gene3D" id="2.40.110.10">
    <property type="entry name" value="Butyryl-CoA Dehydrogenase, subunit A, domain 2"/>
    <property type="match status" value="1"/>
</dbReference>
<dbReference type="InterPro" id="IPR009100">
    <property type="entry name" value="AcylCoA_DH/oxidase_NM_dom_sf"/>
</dbReference>
<dbReference type="PANTHER" id="PTHR43884">
    <property type="entry name" value="ACYL-COA DEHYDROGENASE"/>
    <property type="match status" value="1"/>
</dbReference>
<keyword evidence="1" id="KW-0285">Flavoprotein</keyword>
<protein>
    <submittedName>
        <fullName evidence="4">Isobutylamine N-hydroxylase</fullName>
        <ecNumber evidence="4">1.14.14.30</ecNumber>
    </submittedName>
</protein>
<dbReference type="GO" id="GO:0050660">
    <property type="term" value="F:flavin adenine dinucleotide binding"/>
    <property type="evidence" value="ECO:0007669"/>
    <property type="project" value="InterPro"/>
</dbReference>
<dbReference type="SUPFAM" id="SSF56645">
    <property type="entry name" value="Acyl-CoA dehydrogenase NM domain-like"/>
    <property type="match status" value="1"/>
</dbReference>
<dbReference type="EC" id="1.14.14.30" evidence="4"/>
<dbReference type="Gene3D" id="1.10.540.10">
    <property type="entry name" value="Acyl-CoA dehydrogenase/oxidase, N-terminal domain"/>
    <property type="match status" value="1"/>
</dbReference>
<dbReference type="AlphaFoldDB" id="A0A9W4VUU8"/>
<gene>
    <name evidence="4" type="primary">vlmH_1</name>
    <name evidence="5" type="synonym">vlmH_2</name>
    <name evidence="4" type="ORF">PSECIP111854_00218</name>
    <name evidence="5" type="ORF">PSECIP111951_03758</name>
</gene>
<sequence length="381" mass="40990">MFLNREKLATEQFVPELATVLKQKQMAEREVSDGRELFQIFKNQANPGLMVGKNLGGSGADLVSAVRIHRYVGSLSPSLAIMMTMHNHTTYALNRAMDSSLAITEMVLTSVANDRLVFCSGFAEARPGANILSSSVNAQLNSSGDKFVITGSKKPCTMADFADLALVGIANPNSSDPESRGLLIVENMNAAKIEKVPFWPSSILTATSSNELAFRGLEVSKDNVALMETGAEPDKTKQVIEITELVGLSSFQVMVAASYLGAASRLAALCFEAEPANSTDVSQITIELETAALALEGIAAQIDSQAPSEELVATAIAVRTMVSQCIERANNLAVMSLGGMKYLGNEDVRYLLQVANCLNFHPLSRGERIDFIRHVLCNSHL</sequence>
<dbReference type="InterPro" id="IPR037069">
    <property type="entry name" value="AcylCoA_DH/ox_N_sf"/>
</dbReference>
<dbReference type="PANTHER" id="PTHR43884:SF20">
    <property type="entry name" value="ACYL-COA DEHYDROGENASE FADE28"/>
    <property type="match status" value="1"/>
</dbReference>
<keyword evidence="2" id="KW-0274">FAD</keyword>
<keyword evidence="3 4" id="KW-0560">Oxidoreductase</keyword>
<keyword evidence="6" id="KW-1185">Reference proteome</keyword>